<evidence type="ECO:0000313" key="5">
    <source>
        <dbReference type="EMBL" id="PWB00528.1"/>
    </source>
</evidence>
<dbReference type="InterPro" id="IPR050090">
    <property type="entry name" value="Tyrosine_recombinase_XerCD"/>
</dbReference>
<protein>
    <submittedName>
        <fullName evidence="5">Site-specific integrase</fullName>
    </submittedName>
</protein>
<dbReference type="Gene3D" id="1.10.150.130">
    <property type="match status" value="1"/>
</dbReference>
<proteinExistence type="inferred from homology"/>
<keyword evidence="6" id="KW-1185">Reference proteome</keyword>
<dbReference type="AlphaFoldDB" id="A0A2V1ILN5"/>
<reference evidence="6" key="1">
    <citation type="submission" date="2018-02" db="EMBL/GenBank/DDBJ databases">
        <authorList>
            <person name="Clavel T."/>
            <person name="Strowig T."/>
        </authorList>
    </citation>
    <scope>NUCLEOTIDE SEQUENCE [LARGE SCALE GENOMIC DNA]</scope>
    <source>
        <strain evidence="6">DSM 103720</strain>
    </source>
</reference>
<dbReference type="Pfam" id="PF17293">
    <property type="entry name" value="Arm-DNA-bind_5"/>
    <property type="match status" value="1"/>
</dbReference>
<dbReference type="InterPro" id="IPR035386">
    <property type="entry name" value="Arm-DNA-bind_5"/>
</dbReference>
<evidence type="ECO:0000256" key="3">
    <source>
        <dbReference type="ARBA" id="ARBA00023172"/>
    </source>
</evidence>
<dbReference type="CDD" id="cd01185">
    <property type="entry name" value="INTN1_C_like"/>
    <property type="match status" value="1"/>
</dbReference>
<dbReference type="GO" id="GO:0015074">
    <property type="term" value="P:DNA integration"/>
    <property type="evidence" value="ECO:0007669"/>
    <property type="project" value="InterPro"/>
</dbReference>
<dbReference type="InterPro" id="IPR010998">
    <property type="entry name" value="Integrase_recombinase_N"/>
</dbReference>
<dbReference type="PANTHER" id="PTHR30349">
    <property type="entry name" value="PHAGE INTEGRASE-RELATED"/>
    <property type="match status" value="1"/>
</dbReference>
<dbReference type="InterPro" id="IPR002104">
    <property type="entry name" value="Integrase_catalytic"/>
</dbReference>
<comment type="caution">
    <text evidence="5">The sequence shown here is derived from an EMBL/GenBank/DDBJ whole genome shotgun (WGS) entry which is preliminary data.</text>
</comment>
<dbReference type="RefSeq" id="WP_107033274.1">
    <property type="nucleotide sequence ID" value="NZ_PUEC01000039.1"/>
</dbReference>
<dbReference type="InterPro" id="IPR025269">
    <property type="entry name" value="SAM-like_dom"/>
</dbReference>
<name>A0A2V1ILN5_9BACT</name>
<keyword evidence="2" id="KW-0238">DNA-binding</keyword>
<dbReference type="GeneID" id="82527158"/>
<dbReference type="Pfam" id="PF00589">
    <property type="entry name" value="Phage_integrase"/>
    <property type="match status" value="1"/>
</dbReference>
<sequence>MNTCTKVFLRQKAISGGRISLYLDFYPAIRNPHTNRMSRRETLGIYIYASPKNERERQFNASMLEKAEAIRCRRFEQLLNEQFDFLDKEKLRMDFLAYFKQKCRQKYQKWDCVLRHFEIYCKGKCRFCDLTVDFCKGFRTYLLSARRQRNNGKGPIAHNSAAGYWSTFRALLKMAYQEKYLRENVNDYLEKIEWKEVKKEFLTLAEVKHLVAIPCKIPVLKQAVLFSCMTGLRISDILQLSWEHIQMGQDGGYLIRMCTEKTEEETNLPISDETLALCGERSEGLIFKGLKRHMVNHPLKEWLKSAGITRRITFHSMRHSFATLLAANGVDILTISKMLTHKSVKNTQIHAKVVDERAREASMVISLK</sequence>
<dbReference type="Pfam" id="PF13102">
    <property type="entry name" value="Phage_int_SAM_5"/>
    <property type="match status" value="1"/>
</dbReference>
<dbReference type="Proteomes" id="UP000244905">
    <property type="component" value="Unassembled WGS sequence"/>
</dbReference>
<evidence type="ECO:0000313" key="6">
    <source>
        <dbReference type="Proteomes" id="UP000244905"/>
    </source>
</evidence>
<dbReference type="GO" id="GO:0006310">
    <property type="term" value="P:DNA recombination"/>
    <property type="evidence" value="ECO:0007669"/>
    <property type="project" value="UniProtKB-KW"/>
</dbReference>
<accession>A0A2V1ILN5</accession>
<dbReference type="SUPFAM" id="SSF56349">
    <property type="entry name" value="DNA breaking-rejoining enzymes"/>
    <property type="match status" value="1"/>
</dbReference>
<dbReference type="EMBL" id="PUEC01000039">
    <property type="protein sequence ID" value="PWB00528.1"/>
    <property type="molecule type" value="Genomic_DNA"/>
</dbReference>
<evidence type="ECO:0000259" key="4">
    <source>
        <dbReference type="PROSITE" id="PS51898"/>
    </source>
</evidence>
<keyword evidence="3" id="KW-0233">DNA recombination</keyword>
<gene>
    <name evidence="5" type="ORF">C5O23_12560</name>
</gene>
<dbReference type="InterPro" id="IPR011010">
    <property type="entry name" value="DNA_brk_join_enz"/>
</dbReference>
<organism evidence="5 6">
    <name type="scientific">Duncaniella muris</name>
    <dbReference type="NCBI Taxonomy" id="2094150"/>
    <lineage>
        <taxon>Bacteria</taxon>
        <taxon>Pseudomonadati</taxon>
        <taxon>Bacteroidota</taxon>
        <taxon>Bacteroidia</taxon>
        <taxon>Bacteroidales</taxon>
        <taxon>Muribaculaceae</taxon>
        <taxon>Duncaniella</taxon>
    </lineage>
</organism>
<evidence type="ECO:0000256" key="1">
    <source>
        <dbReference type="ARBA" id="ARBA00008857"/>
    </source>
</evidence>
<feature type="domain" description="Tyr recombinase" evidence="4">
    <location>
        <begin position="197"/>
        <end position="363"/>
    </location>
</feature>
<dbReference type="PANTHER" id="PTHR30349:SF64">
    <property type="entry name" value="PROPHAGE INTEGRASE INTD-RELATED"/>
    <property type="match status" value="1"/>
</dbReference>
<evidence type="ECO:0000256" key="2">
    <source>
        <dbReference type="ARBA" id="ARBA00023125"/>
    </source>
</evidence>
<dbReference type="Gene3D" id="1.10.443.10">
    <property type="entry name" value="Intergrase catalytic core"/>
    <property type="match status" value="1"/>
</dbReference>
<comment type="similarity">
    <text evidence="1">Belongs to the 'phage' integrase family.</text>
</comment>
<dbReference type="PROSITE" id="PS51898">
    <property type="entry name" value="TYR_RECOMBINASE"/>
    <property type="match status" value="1"/>
</dbReference>
<dbReference type="InterPro" id="IPR013762">
    <property type="entry name" value="Integrase-like_cat_sf"/>
</dbReference>
<dbReference type="GO" id="GO:0003677">
    <property type="term" value="F:DNA binding"/>
    <property type="evidence" value="ECO:0007669"/>
    <property type="project" value="UniProtKB-KW"/>
</dbReference>